<dbReference type="Proteomes" id="UP000327085">
    <property type="component" value="Chromosome 7"/>
</dbReference>
<accession>A0A5E4E7S1</accession>
<reference evidence="2" key="1">
    <citation type="journal article" date="2020" name="Plant J.">
        <title>Transposons played a major role in the diversification between the closely related almond and peach genomes: results from the almond genome sequence.</title>
        <authorList>
            <person name="Alioto T."/>
            <person name="Alexiou K.G."/>
            <person name="Bardil A."/>
            <person name="Barteri F."/>
            <person name="Castanera R."/>
            <person name="Cruz F."/>
            <person name="Dhingra A."/>
            <person name="Duval H."/>
            <person name="Fernandez I Marti A."/>
            <person name="Frias L."/>
            <person name="Galan B."/>
            <person name="Garcia J.L."/>
            <person name="Howad W."/>
            <person name="Gomez-Garrido J."/>
            <person name="Gut M."/>
            <person name="Julca I."/>
            <person name="Morata J."/>
            <person name="Puigdomenech P."/>
            <person name="Ribeca P."/>
            <person name="Rubio Cabetas M.J."/>
            <person name="Vlasova A."/>
            <person name="Wirthensohn M."/>
            <person name="Garcia-Mas J."/>
            <person name="Gabaldon T."/>
            <person name="Casacuberta J.M."/>
            <person name="Arus P."/>
        </authorList>
    </citation>
    <scope>NUCLEOTIDE SEQUENCE [LARGE SCALE GENOMIC DNA]</scope>
    <source>
        <strain evidence="2">cv. Texas</strain>
    </source>
</reference>
<dbReference type="InParanoid" id="A0A5E4E7S1"/>
<gene>
    <name evidence="1" type="ORF">ALMOND_2B016397</name>
</gene>
<dbReference type="Gramene" id="VVA10771">
    <property type="protein sequence ID" value="VVA10771"/>
    <property type="gene ID" value="Prudul26B016397"/>
</dbReference>
<dbReference type="EMBL" id="CABIKO010000002">
    <property type="protein sequence ID" value="VVA10771.1"/>
    <property type="molecule type" value="Genomic_DNA"/>
</dbReference>
<sequence>MEDSRTKVTGRQQCRTEGQEERVLTTKVGVVVVVVVLGREGGEGSGLVSTLLKASA</sequence>
<evidence type="ECO:0000313" key="1">
    <source>
        <dbReference type="EMBL" id="VVA10771.1"/>
    </source>
</evidence>
<dbReference type="AlphaFoldDB" id="A0A5E4E7S1"/>
<proteinExistence type="predicted"/>
<name>A0A5E4E7S1_PRUDU</name>
<evidence type="ECO:0000313" key="2">
    <source>
        <dbReference type="Proteomes" id="UP000327085"/>
    </source>
</evidence>
<organism evidence="1 2">
    <name type="scientific">Prunus dulcis</name>
    <name type="common">Almond</name>
    <name type="synonym">Amygdalus dulcis</name>
    <dbReference type="NCBI Taxonomy" id="3755"/>
    <lineage>
        <taxon>Eukaryota</taxon>
        <taxon>Viridiplantae</taxon>
        <taxon>Streptophyta</taxon>
        <taxon>Embryophyta</taxon>
        <taxon>Tracheophyta</taxon>
        <taxon>Spermatophyta</taxon>
        <taxon>Magnoliopsida</taxon>
        <taxon>eudicotyledons</taxon>
        <taxon>Gunneridae</taxon>
        <taxon>Pentapetalae</taxon>
        <taxon>rosids</taxon>
        <taxon>fabids</taxon>
        <taxon>Rosales</taxon>
        <taxon>Rosaceae</taxon>
        <taxon>Amygdaloideae</taxon>
        <taxon>Amygdaleae</taxon>
        <taxon>Prunus</taxon>
    </lineage>
</organism>
<protein>
    <submittedName>
        <fullName evidence="1">Uncharacterized protein</fullName>
    </submittedName>
</protein>